<dbReference type="InterPro" id="IPR052895">
    <property type="entry name" value="HetReg/Transcr_Mod"/>
</dbReference>
<accession>A0A1Y2LX50</accession>
<dbReference type="EMBL" id="KZ107846">
    <property type="protein sequence ID" value="OSS48475.1"/>
    <property type="molecule type" value="Genomic_DNA"/>
</dbReference>
<gene>
    <name evidence="1" type="ORF">B5807_07918</name>
</gene>
<dbReference type="AlphaFoldDB" id="A0A1Y2LX50"/>
<keyword evidence="2" id="KW-1185">Reference proteome</keyword>
<evidence type="ECO:0000313" key="2">
    <source>
        <dbReference type="Proteomes" id="UP000193240"/>
    </source>
</evidence>
<sequence length="191" mass="21607">MALDRTLMLDHHKTRKGGPLTDLRWIDWNVEGESNLEWDGFLSDRYSHFDRFRQSNAEFLVFGVALRDLFAGVNDPDPLANFTADGNVKHHRLTSRRKTSPHIDNLKRASIALQHRRLCTTQTGFLCLAPDEVKIGDSIAILLGCNYPVLLRPFEDGYKYVGECYVDGMMNGEAVKAADHGKCKVEDTVLL</sequence>
<name>A0A1Y2LX50_EPING</name>
<evidence type="ECO:0008006" key="3">
    <source>
        <dbReference type="Google" id="ProtNLM"/>
    </source>
</evidence>
<organism evidence="1 2">
    <name type="scientific">Epicoccum nigrum</name>
    <name type="common">Soil fungus</name>
    <name type="synonym">Epicoccum purpurascens</name>
    <dbReference type="NCBI Taxonomy" id="105696"/>
    <lineage>
        <taxon>Eukaryota</taxon>
        <taxon>Fungi</taxon>
        <taxon>Dikarya</taxon>
        <taxon>Ascomycota</taxon>
        <taxon>Pezizomycotina</taxon>
        <taxon>Dothideomycetes</taxon>
        <taxon>Pleosporomycetidae</taxon>
        <taxon>Pleosporales</taxon>
        <taxon>Pleosporineae</taxon>
        <taxon>Didymellaceae</taxon>
        <taxon>Epicoccum</taxon>
    </lineage>
</organism>
<dbReference type="Pfam" id="PF26639">
    <property type="entry name" value="Het-6_barrel"/>
    <property type="match status" value="1"/>
</dbReference>
<reference evidence="1 2" key="1">
    <citation type="journal article" date="2017" name="Genome Announc.">
        <title>Genome sequence of the saprophytic ascomycete Epicoccum nigrum ICMP 19927 strain isolated from New Zealand.</title>
        <authorList>
            <person name="Fokin M."/>
            <person name="Fleetwood D."/>
            <person name="Weir B.S."/>
            <person name="Villas-Boas S.G."/>
        </authorList>
    </citation>
    <scope>NUCLEOTIDE SEQUENCE [LARGE SCALE GENOMIC DNA]</scope>
    <source>
        <strain evidence="1 2">ICMP 19927</strain>
    </source>
</reference>
<evidence type="ECO:0000313" key="1">
    <source>
        <dbReference type="EMBL" id="OSS48475.1"/>
    </source>
</evidence>
<dbReference type="PANTHER" id="PTHR24148:SF64">
    <property type="entry name" value="HETEROKARYON INCOMPATIBILITY DOMAIN-CONTAINING PROTEIN"/>
    <property type="match status" value="1"/>
</dbReference>
<dbReference type="Proteomes" id="UP000193240">
    <property type="component" value="Unassembled WGS sequence"/>
</dbReference>
<dbReference type="PANTHER" id="PTHR24148">
    <property type="entry name" value="ANKYRIN REPEAT DOMAIN-CONTAINING PROTEIN 39 HOMOLOG-RELATED"/>
    <property type="match status" value="1"/>
</dbReference>
<dbReference type="InParanoid" id="A0A1Y2LX50"/>
<proteinExistence type="predicted"/>
<protein>
    <recommendedName>
        <fullName evidence="3">Heterokaryon incompatibility domain-containing protein</fullName>
    </recommendedName>
</protein>